<comment type="caution">
    <text evidence="1">The sequence shown here is derived from an EMBL/GenBank/DDBJ whole genome shotgun (WGS) entry which is preliminary data.</text>
</comment>
<proteinExistence type="predicted"/>
<accession>A0A2K3N9W7</accession>
<dbReference type="Proteomes" id="UP000236291">
    <property type="component" value="Unassembled WGS sequence"/>
</dbReference>
<dbReference type="AlphaFoldDB" id="A0A2K3N9W7"/>
<gene>
    <name evidence="1" type="ORF">L195_g023086</name>
</gene>
<evidence type="ECO:0000313" key="2">
    <source>
        <dbReference type="Proteomes" id="UP000236291"/>
    </source>
</evidence>
<reference evidence="1 2" key="1">
    <citation type="journal article" date="2014" name="Am. J. Bot.">
        <title>Genome assembly and annotation for red clover (Trifolium pratense; Fabaceae).</title>
        <authorList>
            <person name="Istvanek J."/>
            <person name="Jaros M."/>
            <person name="Krenek A."/>
            <person name="Repkova J."/>
        </authorList>
    </citation>
    <scope>NUCLEOTIDE SEQUENCE [LARGE SCALE GENOMIC DNA]</scope>
    <source>
        <strain evidence="2">cv. Tatra</strain>
        <tissue evidence="1">Young leaves</tissue>
    </source>
</reference>
<organism evidence="1 2">
    <name type="scientific">Trifolium pratense</name>
    <name type="common">Red clover</name>
    <dbReference type="NCBI Taxonomy" id="57577"/>
    <lineage>
        <taxon>Eukaryota</taxon>
        <taxon>Viridiplantae</taxon>
        <taxon>Streptophyta</taxon>
        <taxon>Embryophyta</taxon>
        <taxon>Tracheophyta</taxon>
        <taxon>Spermatophyta</taxon>
        <taxon>Magnoliopsida</taxon>
        <taxon>eudicotyledons</taxon>
        <taxon>Gunneridae</taxon>
        <taxon>Pentapetalae</taxon>
        <taxon>rosids</taxon>
        <taxon>fabids</taxon>
        <taxon>Fabales</taxon>
        <taxon>Fabaceae</taxon>
        <taxon>Papilionoideae</taxon>
        <taxon>50 kb inversion clade</taxon>
        <taxon>NPAAA clade</taxon>
        <taxon>Hologalegina</taxon>
        <taxon>IRL clade</taxon>
        <taxon>Trifolieae</taxon>
        <taxon>Trifolium</taxon>
    </lineage>
</organism>
<name>A0A2K3N9W7_TRIPR</name>
<reference evidence="1 2" key="2">
    <citation type="journal article" date="2017" name="Front. Plant Sci.">
        <title>Gene Classification and Mining of Molecular Markers Useful in Red Clover (Trifolium pratense) Breeding.</title>
        <authorList>
            <person name="Istvanek J."/>
            <person name="Dluhosova J."/>
            <person name="Dluhos P."/>
            <person name="Patkova L."/>
            <person name="Nedelnik J."/>
            <person name="Repkova J."/>
        </authorList>
    </citation>
    <scope>NUCLEOTIDE SEQUENCE [LARGE SCALE GENOMIC DNA]</scope>
    <source>
        <strain evidence="2">cv. Tatra</strain>
        <tissue evidence="1">Young leaves</tissue>
    </source>
</reference>
<evidence type="ECO:0000313" key="1">
    <source>
        <dbReference type="EMBL" id="PNX99816.1"/>
    </source>
</evidence>
<protein>
    <submittedName>
        <fullName evidence="1">Histone deacetylase</fullName>
    </submittedName>
</protein>
<sequence>MQTRLKTGVPLPKLLPSVFLTIIEPHTVKQALKDPKWLAAMKEEFSALERNKYLDPYPSSSKQEGYRVKMGV</sequence>
<dbReference type="EMBL" id="ASHM01018199">
    <property type="protein sequence ID" value="PNX99816.1"/>
    <property type="molecule type" value="Genomic_DNA"/>
</dbReference>